<accession>A0ABP8FWQ6</accession>
<dbReference type="SUPFAM" id="SSF88659">
    <property type="entry name" value="Sigma3 and sigma4 domains of RNA polymerase sigma factors"/>
    <property type="match status" value="1"/>
</dbReference>
<dbReference type="Gene3D" id="1.10.10.10">
    <property type="entry name" value="Winged helix-like DNA-binding domain superfamily/Winged helix DNA-binding domain"/>
    <property type="match status" value="1"/>
</dbReference>
<dbReference type="InterPro" id="IPR039425">
    <property type="entry name" value="RNA_pol_sigma-70-like"/>
</dbReference>
<dbReference type="PANTHER" id="PTHR43133:SF46">
    <property type="entry name" value="RNA POLYMERASE SIGMA-70 FACTOR ECF SUBFAMILY"/>
    <property type="match status" value="1"/>
</dbReference>
<dbReference type="CDD" id="cd06171">
    <property type="entry name" value="Sigma70_r4"/>
    <property type="match status" value="1"/>
</dbReference>
<dbReference type="InterPro" id="IPR036388">
    <property type="entry name" value="WH-like_DNA-bd_sf"/>
</dbReference>
<dbReference type="SUPFAM" id="SSF88946">
    <property type="entry name" value="Sigma2 domain of RNA polymerase sigma factors"/>
    <property type="match status" value="1"/>
</dbReference>
<dbReference type="InterPro" id="IPR014327">
    <property type="entry name" value="RNA_pol_sigma70_bacteroid"/>
</dbReference>
<keyword evidence="7" id="KW-1185">Reference proteome</keyword>
<sequence length="189" mass="21922">MSVYTPPSDLELLARLGEDDRGAFSELYNRYWRSMYQSAWNVLRDQEACMEVTQEVFVWLWDHRKGLKVNSLPSYLKAAVKYKVTDVLRANKVREACFVNLDELDIANLSFDEDPLEIKELKLVIAEMSAKLPPRARMIFELSRNEQLSNREIAQKLGISEKTVENQITIALKKLRLALGSFSAWLFFL</sequence>
<dbReference type="Proteomes" id="UP001500582">
    <property type="component" value="Unassembled WGS sequence"/>
</dbReference>
<dbReference type="InterPro" id="IPR014284">
    <property type="entry name" value="RNA_pol_sigma-70_dom"/>
</dbReference>
<comment type="similarity">
    <text evidence="1">Belongs to the sigma-70 factor family. ECF subfamily.</text>
</comment>
<evidence type="ECO:0000256" key="2">
    <source>
        <dbReference type="ARBA" id="ARBA00023015"/>
    </source>
</evidence>
<evidence type="ECO:0000256" key="4">
    <source>
        <dbReference type="ARBA" id="ARBA00023163"/>
    </source>
</evidence>
<keyword evidence="3" id="KW-0731">Sigma factor</keyword>
<dbReference type="NCBIfam" id="TIGR02985">
    <property type="entry name" value="Sig70_bacteroi1"/>
    <property type="match status" value="1"/>
</dbReference>
<keyword evidence="2" id="KW-0805">Transcription regulation</keyword>
<name>A0ABP8FWQ6_9SPHI</name>
<dbReference type="Gene3D" id="1.10.1740.10">
    <property type="match status" value="1"/>
</dbReference>
<evidence type="ECO:0000313" key="6">
    <source>
        <dbReference type="EMBL" id="GAA4312553.1"/>
    </source>
</evidence>
<dbReference type="InterPro" id="IPR013324">
    <property type="entry name" value="RNA_pol_sigma_r3/r4-like"/>
</dbReference>
<keyword evidence="4" id="KW-0804">Transcription</keyword>
<evidence type="ECO:0000256" key="1">
    <source>
        <dbReference type="ARBA" id="ARBA00010641"/>
    </source>
</evidence>
<dbReference type="InterPro" id="IPR013249">
    <property type="entry name" value="RNA_pol_sigma70_r4_t2"/>
</dbReference>
<dbReference type="NCBIfam" id="TIGR02937">
    <property type="entry name" value="sigma70-ECF"/>
    <property type="match status" value="1"/>
</dbReference>
<organism evidence="6 7">
    <name type="scientific">Mucilaginibacter gynuensis</name>
    <dbReference type="NCBI Taxonomy" id="1302236"/>
    <lineage>
        <taxon>Bacteria</taxon>
        <taxon>Pseudomonadati</taxon>
        <taxon>Bacteroidota</taxon>
        <taxon>Sphingobacteriia</taxon>
        <taxon>Sphingobacteriales</taxon>
        <taxon>Sphingobacteriaceae</taxon>
        <taxon>Mucilaginibacter</taxon>
    </lineage>
</organism>
<comment type="caution">
    <text evidence="6">The sequence shown here is derived from an EMBL/GenBank/DDBJ whole genome shotgun (WGS) entry which is preliminary data.</text>
</comment>
<evidence type="ECO:0000259" key="5">
    <source>
        <dbReference type="Pfam" id="PF08281"/>
    </source>
</evidence>
<dbReference type="Pfam" id="PF08281">
    <property type="entry name" value="Sigma70_r4_2"/>
    <property type="match status" value="1"/>
</dbReference>
<gene>
    <name evidence="6" type="ORF">GCM10023149_07950</name>
</gene>
<reference evidence="7" key="1">
    <citation type="journal article" date="2019" name="Int. J. Syst. Evol. Microbiol.">
        <title>The Global Catalogue of Microorganisms (GCM) 10K type strain sequencing project: providing services to taxonomists for standard genome sequencing and annotation.</title>
        <authorList>
            <consortium name="The Broad Institute Genomics Platform"/>
            <consortium name="The Broad Institute Genome Sequencing Center for Infectious Disease"/>
            <person name="Wu L."/>
            <person name="Ma J."/>
        </authorList>
    </citation>
    <scope>NUCLEOTIDE SEQUENCE [LARGE SCALE GENOMIC DNA]</scope>
    <source>
        <strain evidence="7">JCM 17705</strain>
    </source>
</reference>
<proteinExistence type="inferred from homology"/>
<evidence type="ECO:0000256" key="3">
    <source>
        <dbReference type="ARBA" id="ARBA00023082"/>
    </source>
</evidence>
<protein>
    <submittedName>
        <fullName evidence="6">RNA polymerase sigma-70 factor</fullName>
    </submittedName>
</protein>
<evidence type="ECO:0000313" key="7">
    <source>
        <dbReference type="Proteomes" id="UP001500582"/>
    </source>
</evidence>
<feature type="domain" description="RNA polymerase sigma factor 70 region 4 type 2" evidence="5">
    <location>
        <begin position="125"/>
        <end position="175"/>
    </location>
</feature>
<dbReference type="EMBL" id="BAABFT010000002">
    <property type="protein sequence ID" value="GAA4312553.1"/>
    <property type="molecule type" value="Genomic_DNA"/>
</dbReference>
<dbReference type="InterPro" id="IPR013325">
    <property type="entry name" value="RNA_pol_sigma_r2"/>
</dbReference>
<dbReference type="PANTHER" id="PTHR43133">
    <property type="entry name" value="RNA POLYMERASE ECF-TYPE SIGMA FACTO"/>
    <property type="match status" value="1"/>
</dbReference>
<dbReference type="RefSeq" id="WP_345209705.1">
    <property type="nucleotide sequence ID" value="NZ_BAABFT010000002.1"/>
</dbReference>